<evidence type="ECO:0000313" key="2">
    <source>
        <dbReference type="Proteomes" id="UP000233783"/>
    </source>
</evidence>
<dbReference type="Proteomes" id="UP000233783">
    <property type="component" value="Unassembled WGS sequence"/>
</dbReference>
<comment type="caution">
    <text evidence="1">The sequence shown here is derived from an EMBL/GenBank/DDBJ whole genome shotgun (WGS) entry which is preliminary data.</text>
</comment>
<organism evidence="1 2">
    <name type="scientific">Bifidobacterium pseudolongum subsp. globosum</name>
    <dbReference type="NCBI Taxonomy" id="1690"/>
    <lineage>
        <taxon>Bacteria</taxon>
        <taxon>Bacillati</taxon>
        <taxon>Actinomycetota</taxon>
        <taxon>Actinomycetes</taxon>
        <taxon>Bifidobacteriales</taxon>
        <taxon>Bifidobacteriaceae</taxon>
        <taxon>Bifidobacterium</taxon>
    </lineage>
</organism>
<dbReference type="RefSeq" id="WP_101393400.1">
    <property type="nucleotide sequence ID" value="NZ_PCHB01000007.1"/>
</dbReference>
<dbReference type="AlphaFoldDB" id="A0A2N3QX33"/>
<accession>A0A2N3QX33</accession>
<proteinExistence type="predicted"/>
<gene>
    <name evidence="1" type="ORF">CQR56_0719</name>
</gene>
<name>A0A2N3QX33_9BIFI</name>
<dbReference type="EMBL" id="PCHB01000007">
    <property type="protein sequence ID" value="PKU97252.1"/>
    <property type="molecule type" value="Genomic_DNA"/>
</dbReference>
<evidence type="ECO:0000313" key="1">
    <source>
        <dbReference type="EMBL" id="PKU97252.1"/>
    </source>
</evidence>
<reference evidence="1 2" key="1">
    <citation type="submission" date="2017-10" db="EMBL/GenBank/DDBJ databases">
        <title>Bifidobacterium genomics.</title>
        <authorList>
            <person name="Lugli G.A."/>
            <person name="Milani C."/>
            <person name="Mancabelli L."/>
        </authorList>
    </citation>
    <scope>NUCLEOTIDE SEQUENCE [LARGE SCALE GENOMIC DNA]</scope>
    <source>
        <strain evidence="1 2">1744B</strain>
    </source>
</reference>
<sequence length="267" mass="29504">MSMDIYHQIEGLDGFAAKAREVSQVKGTSMPERIDSIAAAYKAVVDLLNMPRQENVIMAIREGDARKATEAMTELATWSGLNTGIVAPAEKVAISACMDEWGAVVMGNHNAIVHEFNRHATALGNVKKAGNIFLGNDSTELVSRLEQGGEDQFKAVVEQRTACKQLTRLARLMILNMSLGTIVPITLPAQITSPEGRSMMLAETCFDTAKLNEDDANDFAIMWRRATHDGDIHDEQWAQLANLGFIPSARKWDKLWEDSQKNKTTKQ</sequence>
<protein>
    <submittedName>
        <fullName evidence="1">Uncharacterized protein</fullName>
    </submittedName>
</protein>